<name>A0AC34FNL6_9BILA</name>
<accession>A0AC34FNL6</accession>
<sequence length="181" mass="20919">MPLPPQVQKFVEDFDKKLHEPGTITNVLAKLEAKTGVKRLHLALGLFALHAIYLVFGRFAELLCNFTGFLYPAYISIKAIETPHKDDDTQWLTYWVIFALFNVFEFFSDTITGFFPIYWAAKWIFLLYLHLPMTRGAEKIYSSFVRPFVLKHQDHIDKAVGKVHEAADSARNAYHQNVKPN</sequence>
<evidence type="ECO:0000313" key="2">
    <source>
        <dbReference type="WBParaSite" id="ES5_v2.g19006.t1"/>
    </source>
</evidence>
<dbReference type="Proteomes" id="UP000887579">
    <property type="component" value="Unplaced"/>
</dbReference>
<organism evidence="1 2">
    <name type="scientific">Panagrolaimus sp. ES5</name>
    <dbReference type="NCBI Taxonomy" id="591445"/>
    <lineage>
        <taxon>Eukaryota</taxon>
        <taxon>Metazoa</taxon>
        <taxon>Ecdysozoa</taxon>
        <taxon>Nematoda</taxon>
        <taxon>Chromadorea</taxon>
        <taxon>Rhabditida</taxon>
        <taxon>Tylenchina</taxon>
        <taxon>Panagrolaimomorpha</taxon>
        <taxon>Panagrolaimoidea</taxon>
        <taxon>Panagrolaimidae</taxon>
        <taxon>Panagrolaimus</taxon>
    </lineage>
</organism>
<protein>
    <submittedName>
        <fullName evidence="2">Receptor expression-enhancing protein</fullName>
    </submittedName>
</protein>
<proteinExistence type="predicted"/>
<dbReference type="WBParaSite" id="ES5_v2.g19006.t1">
    <property type="protein sequence ID" value="ES5_v2.g19006.t1"/>
    <property type="gene ID" value="ES5_v2.g19006"/>
</dbReference>
<evidence type="ECO:0000313" key="1">
    <source>
        <dbReference type="Proteomes" id="UP000887579"/>
    </source>
</evidence>
<reference evidence="2" key="1">
    <citation type="submission" date="2022-11" db="UniProtKB">
        <authorList>
            <consortium name="WormBaseParasite"/>
        </authorList>
    </citation>
    <scope>IDENTIFICATION</scope>
</reference>